<dbReference type="InterPro" id="IPR010390">
    <property type="entry name" value="ABC-2_transporter-like"/>
</dbReference>
<dbReference type="RefSeq" id="WP_009297349.1">
    <property type="nucleotide sequence ID" value="NZ_CP182305.1"/>
</dbReference>
<comment type="caution">
    <text evidence="1">The sequence shown here is derived from an EMBL/GenBank/DDBJ whole genome shotgun (WGS) entry which is preliminary data.</text>
</comment>
<protein>
    <submittedName>
        <fullName evidence="1">ABC transporter</fullName>
    </submittedName>
</protein>
<name>A0A540P8X5_9ACTN</name>
<accession>A0A540P8X5</accession>
<reference evidence="1 2" key="1">
    <citation type="submission" date="2019-03" db="EMBL/GenBank/DDBJ databases">
        <title>Comparative genomic analyses of the sweetpotato soil rot pathogen, Streptomyces ipomoeae.</title>
        <authorList>
            <person name="Ruschel Soares N."/>
            <person name="Badger J.H."/>
            <person name="Huguet-Tapia J.C."/>
            <person name="Clark C.A."/>
            <person name="Pettis G.S."/>
        </authorList>
    </citation>
    <scope>NUCLEOTIDE SEQUENCE [LARGE SCALE GENOMIC DNA]</scope>
    <source>
        <strain evidence="1 2">88-35</strain>
    </source>
</reference>
<evidence type="ECO:0000313" key="2">
    <source>
        <dbReference type="Proteomes" id="UP000318720"/>
    </source>
</evidence>
<dbReference type="GeneID" id="301700146"/>
<dbReference type="PANTHER" id="PTHR36833:SF1">
    <property type="entry name" value="INTEGRAL MEMBRANE TRANSPORT PROTEIN"/>
    <property type="match status" value="1"/>
</dbReference>
<dbReference type="Proteomes" id="UP000318720">
    <property type="component" value="Unassembled WGS sequence"/>
</dbReference>
<evidence type="ECO:0000313" key="1">
    <source>
        <dbReference type="EMBL" id="TQE25302.1"/>
    </source>
</evidence>
<dbReference type="PANTHER" id="PTHR36833">
    <property type="entry name" value="SLR0610 PROTEIN-RELATED"/>
    <property type="match status" value="1"/>
</dbReference>
<dbReference type="EMBL" id="SPAZ01000248">
    <property type="protein sequence ID" value="TQE25302.1"/>
    <property type="molecule type" value="Genomic_DNA"/>
</dbReference>
<gene>
    <name evidence="1" type="ORF">Sipo8835_31680</name>
</gene>
<dbReference type="Pfam" id="PF06182">
    <property type="entry name" value="ABC2_membrane_6"/>
    <property type="match status" value="1"/>
</dbReference>
<proteinExistence type="predicted"/>
<organism evidence="1 2">
    <name type="scientific">Streptomyces ipomoeae</name>
    <dbReference type="NCBI Taxonomy" id="103232"/>
    <lineage>
        <taxon>Bacteria</taxon>
        <taxon>Bacillati</taxon>
        <taxon>Actinomycetota</taxon>
        <taxon>Actinomycetes</taxon>
        <taxon>Kitasatosporales</taxon>
        <taxon>Streptomycetaceae</taxon>
        <taxon>Streptomyces</taxon>
    </lineage>
</organism>
<dbReference type="AlphaFoldDB" id="A0A540P8X5"/>
<sequence length="270" mass="29447">MTTFLNSWRVVWRITKLNFRARLEYRGEFLMGVAIGAIWQVSIIVFASVLLTRFPGLGGWSSSDVLLIASMRMLSHGLYVLFLGRVQYMNILVQEGIVDPCLIRPMPVYRQIQLAFFPVNAIGDLVVAVGLFVAALQRSSHDWTAGRIAYVVAGVLGGMLVEAAMFTAVAAAAFHFPATSYWTQWLEELMGTFGSYPLSILPKAASAAFTFIVPLAFIAYFPAGVLTGHGGAMGVPEALAVAAPFIGLLAFVLSRLLWNWSLSRYTGVNG</sequence>